<protein>
    <submittedName>
        <fullName evidence="2">Uncharacterized protein</fullName>
    </submittedName>
</protein>
<dbReference type="STRING" id="915059.NH26_18610"/>
<gene>
    <name evidence="2" type="ORF">NH26_18610</name>
</gene>
<feature type="transmembrane region" description="Helical" evidence="1">
    <location>
        <begin position="70"/>
        <end position="96"/>
    </location>
</feature>
<evidence type="ECO:0000313" key="2">
    <source>
        <dbReference type="EMBL" id="OHX68216.1"/>
    </source>
</evidence>
<keyword evidence="3" id="KW-1185">Reference proteome</keyword>
<feature type="transmembrane region" description="Helical" evidence="1">
    <location>
        <begin position="116"/>
        <end position="137"/>
    </location>
</feature>
<dbReference type="RefSeq" id="WP_044223458.1">
    <property type="nucleotide sequence ID" value="NZ_JRYR02000001.1"/>
</dbReference>
<comment type="caution">
    <text evidence="2">The sequence shown here is derived from an EMBL/GenBank/DDBJ whole genome shotgun (WGS) entry which is preliminary data.</text>
</comment>
<sequence length="183" mass="21403">MKANSERTKHCLLCDHKTFNFTEGTKCGLTNQYPNFGHKCNSIKWGQNLQHEIKDINTEVFKTREKRNKVFIKLTFSILGGTALLIFSFKMAGLLYGVDHSIFNIHGASDLFRLPLIIFYLSTVVYGYGFPSFIRYLQEYNVNKKKKENLDQLLAIYNKEYTINIQPPKDKYEINYESDVKMF</sequence>
<dbReference type="AlphaFoldDB" id="A0A1S1Z4K1"/>
<accession>A0A1S1Z4K1</accession>
<proteinExistence type="predicted"/>
<evidence type="ECO:0000313" key="3">
    <source>
        <dbReference type="Proteomes" id="UP000179797"/>
    </source>
</evidence>
<evidence type="ECO:0000256" key="1">
    <source>
        <dbReference type="SAM" id="Phobius"/>
    </source>
</evidence>
<keyword evidence="1" id="KW-0472">Membrane</keyword>
<reference evidence="2 3" key="1">
    <citation type="journal article" date="2012" name="Int. J. Syst. Evol. Microbiol.">
        <title>Flammeovirga pacifica sp. nov., isolated from deep-sea sediment.</title>
        <authorList>
            <person name="Xu H."/>
            <person name="Fu Y."/>
            <person name="Yang N."/>
            <person name="Ding Z."/>
            <person name="Lai Q."/>
            <person name="Zeng R."/>
        </authorList>
    </citation>
    <scope>NUCLEOTIDE SEQUENCE [LARGE SCALE GENOMIC DNA]</scope>
    <source>
        <strain evidence="3">DSM 24597 / LMG 26175 / WPAGA1</strain>
    </source>
</reference>
<dbReference type="EMBL" id="JRYR02000001">
    <property type="protein sequence ID" value="OHX68216.1"/>
    <property type="molecule type" value="Genomic_DNA"/>
</dbReference>
<organism evidence="2 3">
    <name type="scientific">Flammeovirga pacifica</name>
    <dbReference type="NCBI Taxonomy" id="915059"/>
    <lineage>
        <taxon>Bacteria</taxon>
        <taxon>Pseudomonadati</taxon>
        <taxon>Bacteroidota</taxon>
        <taxon>Cytophagia</taxon>
        <taxon>Cytophagales</taxon>
        <taxon>Flammeovirgaceae</taxon>
        <taxon>Flammeovirga</taxon>
    </lineage>
</organism>
<dbReference type="Proteomes" id="UP000179797">
    <property type="component" value="Unassembled WGS sequence"/>
</dbReference>
<dbReference type="OrthoDB" id="762068at2"/>
<name>A0A1S1Z4K1_FLAPC</name>
<keyword evidence="1" id="KW-0812">Transmembrane</keyword>
<keyword evidence="1" id="KW-1133">Transmembrane helix</keyword>